<protein>
    <submittedName>
        <fullName evidence="3">Peptidase</fullName>
    </submittedName>
</protein>
<proteinExistence type="predicted"/>
<comment type="caution">
    <text evidence="3">The sequence shown here is derived from an EMBL/GenBank/DDBJ whole genome shotgun (WGS) entry which is preliminary data.</text>
</comment>
<dbReference type="AlphaFoldDB" id="A0A1F7X7K9"/>
<dbReference type="Proteomes" id="UP000177053">
    <property type="component" value="Unassembled WGS sequence"/>
</dbReference>
<dbReference type="InterPro" id="IPR050261">
    <property type="entry name" value="FrsA_esterase"/>
</dbReference>
<dbReference type="InterPro" id="IPR029058">
    <property type="entry name" value="AB_hydrolase_fold"/>
</dbReference>
<dbReference type="Gene3D" id="3.40.50.1820">
    <property type="entry name" value="alpha/beta hydrolase"/>
    <property type="match status" value="1"/>
</dbReference>
<dbReference type="GO" id="GO:0052689">
    <property type="term" value="F:carboxylic ester hydrolase activity"/>
    <property type="evidence" value="ECO:0007669"/>
    <property type="project" value="UniProtKB-ARBA"/>
</dbReference>
<evidence type="ECO:0000313" key="4">
    <source>
        <dbReference type="Proteomes" id="UP000177053"/>
    </source>
</evidence>
<dbReference type="GO" id="GO:0006508">
    <property type="term" value="P:proteolysis"/>
    <property type="evidence" value="ECO:0007669"/>
    <property type="project" value="InterPro"/>
</dbReference>
<dbReference type="SUPFAM" id="SSF53474">
    <property type="entry name" value="alpha/beta-Hydrolases"/>
    <property type="match status" value="1"/>
</dbReference>
<reference evidence="3 4" key="1">
    <citation type="journal article" date="2016" name="Nat. Commun.">
        <title>Thousands of microbial genomes shed light on interconnected biogeochemical processes in an aquifer system.</title>
        <authorList>
            <person name="Anantharaman K."/>
            <person name="Brown C.T."/>
            <person name="Hug L.A."/>
            <person name="Sharon I."/>
            <person name="Castelle C.J."/>
            <person name="Probst A.J."/>
            <person name="Thomas B.C."/>
            <person name="Singh A."/>
            <person name="Wilkins M.J."/>
            <person name="Karaoz U."/>
            <person name="Brodie E.L."/>
            <person name="Williams K.H."/>
            <person name="Hubbard S.S."/>
            <person name="Banfield J.F."/>
        </authorList>
    </citation>
    <scope>NUCLEOTIDE SEQUENCE [LARGE SCALE GENOMIC DNA]</scope>
</reference>
<gene>
    <name evidence="3" type="ORF">A2Z22_04200</name>
</gene>
<feature type="domain" description="Peptidase S9 prolyl oligopeptidase catalytic" evidence="2">
    <location>
        <begin position="141"/>
        <end position="307"/>
    </location>
</feature>
<evidence type="ECO:0000259" key="2">
    <source>
        <dbReference type="Pfam" id="PF00326"/>
    </source>
</evidence>
<name>A0A1F7X7K9_9BACT</name>
<dbReference type="PANTHER" id="PTHR22946">
    <property type="entry name" value="DIENELACTONE HYDROLASE DOMAIN-CONTAINING PROTEIN-RELATED"/>
    <property type="match status" value="1"/>
</dbReference>
<organism evidence="3 4">
    <name type="scientific">Candidatus Woesebacteria bacterium RBG_16_34_12</name>
    <dbReference type="NCBI Taxonomy" id="1802480"/>
    <lineage>
        <taxon>Bacteria</taxon>
        <taxon>Candidatus Woeseibacteriota</taxon>
    </lineage>
</organism>
<dbReference type="Pfam" id="PF00326">
    <property type="entry name" value="Peptidase_S9"/>
    <property type="match status" value="1"/>
</dbReference>
<accession>A0A1F7X7K9</accession>
<dbReference type="EMBL" id="MGFS01000027">
    <property type="protein sequence ID" value="OGM11044.1"/>
    <property type="molecule type" value="Genomic_DNA"/>
</dbReference>
<sequence length="307" mass="33737">MSIQSLRSGEYPGSEMVIEQGLTPASNYKKYIASYKSEGLKIFGLLTVPNESIPADGFPAIIFNHGYISPSIYKTTEKYIAYQDAFAQSGYVTFKSDYRGHGNSEGIASGGYGSNDYTIDVLNAVSSIKKLRDPSTPSGRSGPIVNTDRIGMWGHSMGGSITLKIMVVNNDIKAGVIWAGVVGSYQDLLENWRRRSGPTPTINPTSQRGRWRRELIEEFGEPSKNPEFWNSISATSFLGDISGPLQLHHGTGDASVPLSFSQNLESQLKEIGKEVELYTYQGDDHNLSNNLSLALERSVAFFDKNLK</sequence>
<evidence type="ECO:0000256" key="1">
    <source>
        <dbReference type="ARBA" id="ARBA00022801"/>
    </source>
</evidence>
<dbReference type="GO" id="GO:0008236">
    <property type="term" value="F:serine-type peptidase activity"/>
    <property type="evidence" value="ECO:0007669"/>
    <property type="project" value="InterPro"/>
</dbReference>
<evidence type="ECO:0000313" key="3">
    <source>
        <dbReference type="EMBL" id="OGM11044.1"/>
    </source>
</evidence>
<dbReference type="InterPro" id="IPR001375">
    <property type="entry name" value="Peptidase_S9_cat"/>
</dbReference>
<keyword evidence="1" id="KW-0378">Hydrolase</keyword>
<dbReference type="PANTHER" id="PTHR22946:SF9">
    <property type="entry name" value="POLYKETIDE TRANSFERASE AF380"/>
    <property type="match status" value="1"/>
</dbReference>